<proteinExistence type="predicted"/>
<accession>A0A6C0DYV1</accession>
<name>A0A6C0DYV1_9ZZZZ</name>
<evidence type="ECO:0000313" key="1">
    <source>
        <dbReference type="EMBL" id="QHT22076.1"/>
    </source>
</evidence>
<protein>
    <submittedName>
        <fullName evidence="1">Uncharacterized protein</fullName>
    </submittedName>
</protein>
<reference evidence="1" key="1">
    <citation type="journal article" date="2020" name="Nature">
        <title>Giant virus diversity and host interactions through global metagenomics.</title>
        <authorList>
            <person name="Schulz F."/>
            <person name="Roux S."/>
            <person name="Paez-Espino D."/>
            <person name="Jungbluth S."/>
            <person name="Walsh D.A."/>
            <person name="Denef V.J."/>
            <person name="McMahon K.D."/>
            <person name="Konstantinidis K.T."/>
            <person name="Eloe-Fadrosh E.A."/>
            <person name="Kyrpides N.C."/>
            <person name="Woyke T."/>
        </authorList>
    </citation>
    <scope>NUCLEOTIDE SEQUENCE</scope>
    <source>
        <strain evidence="1">GVMAG-M-3300023179-103</strain>
    </source>
</reference>
<sequence>MLDSRRNTKFINKPKTILPLIKQETKAQVIKPVVNIINETKEVKETTEIKETKEKDNSSECNCSDCVNDESNQKKNKFEKIVDLIEKRIVNKKKFNPNIIIQKKDTNDFGDELFIVQMSQVFKNISFLNNYFNTCINHLDTLMILFEKINICKNDKDHLDIANKEFNNYLVNALYNNLPVFYNQKQPNTTIKFPFLVTANEEVNKFISKNIGSNNTHITVKLIKISLEDKDISEKINTHKLMIENNIKFINIKKDLCNNLVSNILPLS</sequence>
<organism evidence="1">
    <name type="scientific">viral metagenome</name>
    <dbReference type="NCBI Taxonomy" id="1070528"/>
    <lineage>
        <taxon>unclassified sequences</taxon>
        <taxon>metagenomes</taxon>
        <taxon>organismal metagenomes</taxon>
    </lineage>
</organism>
<dbReference type="AlphaFoldDB" id="A0A6C0DYV1"/>
<dbReference type="EMBL" id="MN739702">
    <property type="protein sequence ID" value="QHT22076.1"/>
    <property type="molecule type" value="Genomic_DNA"/>
</dbReference>